<dbReference type="PANTHER" id="PTHR33868:SF2">
    <property type="entry name" value="EXPRESSED PROTEIN"/>
    <property type="match status" value="1"/>
</dbReference>
<feature type="compositionally biased region" description="Low complexity" evidence="1">
    <location>
        <begin position="467"/>
        <end position="491"/>
    </location>
</feature>
<dbReference type="PANTHER" id="PTHR33868">
    <property type="entry name" value="EXPRESSED PROTEIN"/>
    <property type="match status" value="1"/>
</dbReference>
<keyword evidence="2" id="KW-1133">Transmembrane helix</keyword>
<feature type="region of interest" description="Disordered" evidence="1">
    <location>
        <begin position="347"/>
        <end position="366"/>
    </location>
</feature>
<dbReference type="EMBL" id="JBHFFA010000004">
    <property type="protein sequence ID" value="KAL2631976.1"/>
    <property type="molecule type" value="Genomic_DNA"/>
</dbReference>
<dbReference type="Proteomes" id="UP001605036">
    <property type="component" value="Unassembled WGS sequence"/>
</dbReference>
<gene>
    <name evidence="3" type="ORF">R1flu_016662</name>
</gene>
<feature type="compositionally biased region" description="Polar residues" evidence="1">
    <location>
        <begin position="353"/>
        <end position="366"/>
    </location>
</feature>
<dbReference type="AlphaFoldDB" id="A0ABD1YMH7"/>
<keyword evidence="2" id="KW-0472">Membrane</keyword>
<proteinExistence type="predicted"/>
<reference evidence="3 4" key="1">
    <citation type="submission" date="2024-09" db="EMBL/GenBank/DDBJ databases">
        <title>Chromosome-scale assembly of Riccia fluitans.</title>
        <authorList>
            <person name="Paukszto L."/>
            <person name="Sawicki J."/>
            <person name="Karawczyk K."/>
            <person name="Piernik-Szablinska J."/>
            <person name="Szczecinska M."/>
            <person name="Mazdziarz M."/>
        </authorList>
    </citation>
    <scope>NUCLEOTIDE SEQUENCE [LARGE SCALE GENOMIC DNA]</scope>
    <source>
        <strain evidence="3">Rf_01</strain>
        <tissue evidence="3">Aerial parts of the thallus</tissue>
    </source>
</reference>
<feature type="region of interest" description="Disordered" evidence="1">
    <location>
        <begin position="437"/>
        <end position="506"/>
    </location>
</feature>
<name>A0ABD1YMH7_9MARC</name>
<sequence length="672" mass="73760">MVDALRAAFRLLPAVKPSLGGGVPCGACSRVPKARLHSAAPEQPALLNFKAQQPTVTYEKSQQERTVIERFARALLKYVGVGLSAVAANQFAGPSFCQAKELGNSVGENHMMAAAEARAVWQRTASNRRLVQEDVIRSPKFAHRPLPHVIPKAQNDVGLPVGHSYYWSNSSWASVDTRVSSDAKLDLQWQLNPIVNKEHRGEPTVGLDESTCTRFCKPAGLQTLAAETDASFKTSAGLMGVASEYSAADLELEWQLIVDSEPKSDFAATMCERRTPEEGDDSAVGIQECINPKPEKEEQAARQESGPKVGTPQIVTKNNKDAPKAGCGQEAGVDKVHRGAYKLKARETPGYLETNSNSSAKSNRSWRTADKEALAALVASKAGERLENCDLPTPQNLSALRSGLPAFDIGPSDKQADMSSSTNKAILASLLRGNEPTPLENVGLPPSPVPFSSPDLRPAGRADLRRVSPSLTNPSTLSTSTSTKRGRSVSTDCRNTSWNGGGTSSTVDRSSEIVLGEALCHSQTRAREAEKKVEQAVKEKDRLVNLFFREASLSLTYRQWVSSLQYENTWLRMYAGDEPVAWLEQSFFNPFTALERFSKNRWRNFEKEQTRRQMVMNHYFFNMWRDKDLVWQGDTHDIMMGCTIGFAFALGISLAGAGLMLGWSMGWILLAY</sequence>
<organism evidence="3 4">
    <name type="scientific">Riccia fluitans</name>
    <dbReference type="NCBI Taxonomy" id="41844"/>
    <lineage>
        <taxon>Eukaryota</taxon>
        <taxon>Viridiplantae</taxon>
        <taxon>Streptophyta</taxon>
        <taxon>Embryophyta</taxon>
        <taxon>Marchantiophyta</taxon>
        <taxon>Marchantiopsida</taxon>
        <taxon>Marchantiidae</taxon>
        <taxon>Marchantiales</taxon>
        <taxon>Ricciaceae</taxon>
        <taxon>Riccia</taxon>
    </lineage>
</organism>
<accession>A0ABD1YMH7</accession>
<keyword evidence="4" id="KW-1185">Reference proteome</keyword>
<evidence type="ECO:0000313" key="3">
    <source>
        <dbReference type="EMBL" id="KAL2631976.1"/>
    </source>
</evidence>
<evidence type="ECO:0000313" key="4">
    <source>
        <dbReference type="Proteomes" id="UP001605036"/>
    </source>
</evidence>
<keyword evidence="2" id="KW-0812">Transmembrane</keyword>
<feature type="region of interest" description="Disordered" evidence="1">
    <location>
        <begin position="294"/>
        <end position="333"/>
    </location>
</feature>
<evidence type="ECO:0000256" key="2">
    <source>
        <dbReference type="SAM" id="Phobius"/>
    </source>
</evidence>
<feature type="compositionally biased region" description="Polar residues" evidence="1">
    <location>
        <begin position="492"/>
        <end position="506"/>
    </location>
</feature>
<evidence type="ECO:0000256" key="1">
    <source>
        <dbReference type="SAM" id="MobiDB-lite"/>
    </source>
</evidence>
<protein>
    <submittedName>
        <fullName evidence="3">Uncharacterized protein</fullName>
    </submittedName>
</protein>
<comment type="caution">
    <text evidence="3">The sequence shown here is derived from an EMBL/GenBank/DDBJ whole genome shotgun (WGS) entry which is preliminary data.</text>
</comment>
<feature type="transmembrane region" description="Helical" evidence="2">
    <location>
        <begin position="644"/>
        <end position="670"/>
    </location>
</feature>